<gene>
    <name evidence="12" type="ORF">CDCA_CDCA15G3995</name>
</gene>
<evidence type="ECO:0000313" key="12">
    <source>
        <dbReference type="EMBL" id="KAK4537970.1"/>
    </source>
</evidence>
<comment type="function">
    <text evidence="9">Hydrolyzes ATP, and can also hydrolyze GTP with lower efficiency. Has lower affinity for GTP.</text>
</comment>
<evidence type="ECO:0000256" key="1">
    <source>
        <dbReference type="ARBA" id="ARBA00001946"/>
    </source>
</evidence>
<dbReference type="InterPro" id="IPR013029">
    <property type="entry name" value="YchF_C"/>
</dbReference>
<dbReference type="CDD" id="cd01900">
    <property type="entry name" value="YchF"/>
    <property type="match status" value="1"/>
</dbReference>
<sequence>MPARKNTHEVEKPKLLGRFSHHLKMGIVGLPNVGKSTFFNTLSRLRVPAENYPFCTIEPNEARVTLPDERFDWLCEAYQPASRVSAYLDVWDIAGLVRGAHAGQGLGNAFLSHIQAVDGLFHVCRAFDDDEVTHVEGAVDPIRDLDIIDEELRMKDRERVQRLLAEVESKMERAGHNTPKELRLELEVLHKVETWLEERAVRHGQWSNAEIEVLNRHLFLTAKPVVVLVNLSERDYLRKKNKWLLPIKQHIGDDVLIPFSAALESRLVDIELDQGREAVDRYYEQLGPGAPPSALPKILRSGYQALQLINFFTVGPDEVRAWTVRRGMLAPQAGGTIHSDFERGFICAEVMRYEELREHGSEAALKANGKYRQQGKAYEVHDGDIILFKFHVTADGGKKK</sequence>
<evidence type="ECO:0000259" key="11">
    <source>
        <dbReference type="PROSITE" id="PS51880"/>
    </source>
</evidence>
<feature type="domain" description="OBG-type G" evidence="10">
    <location>
        <begin position="23"/>
        <end position="279"/>
    </location>
</feature>
<dbReference type="InterPro" id="IPR027417">
    <property type="entry name" value="P-loop_NTPase"/>
</dbReference>
<dbReference type="PROSITE" id="PS51880">
    <property type="entry name" value="TGS"/>
    <property type="match status" value="1"/>
</dbReference>
<dbReference type="InterPro" id="IPR023192">
    <property type="entry name" value="TGS-like_dom_sf"/>
</dbReference>
<proteinExistence type="inferred from homology"/>
<evidence type="ECO:0000256" key="3">
    <source>
        <dbReference type="ARBA" id="ARBA00022490"/>
    </source>
</evidence>
<evidence type="ECO:0000256" key="6">
    <source>
        <dbReference type="ARBA" id="ARBA00022801"/>
    </source>
</evidence>
<dbReference type="PANTHER" id="PTHR23305:SF11">
    <property type="entry name" value="OBG-LIKE ATPASE 1"/>
    <property type="match status" value="1"/>
</dbReference>
<comment type="similarity">
    <text evidence="9">Belongs to the TRAFAC class OBG-HflX-like GTPase superfamily. OBG GTPase family. YchF/OLA1 subfamily.</text>
</comment>
<dbReference type="SUPFAM" id="SSF52540">
    <property type="entry name" value="P-loop containing nucleoside triphosphate hydrolases"/>
    <property type="match status" value="1"/>
</dbReference>
<dbReference type="GO" id="GO:0043023">
    <property type="term" value="F:ribosomal large subunit binding"/>
    <property type="evidence" value="ECO:0007669"/>
    <property type="project" value="UniProtKB-UniRule"/>
</dbReference>
<dbReference type="Pfam" id="PF01926">
    <property type="entry name" value="MMR_HSR1"/>
    <property type="match status" value="1"/>
</dbReference>
<comment type="caution">
    <text evidence="12">The sequence shown here is derived from an EMBL/GenBank/DDBJ whole genome shotgun (WGS) entry which is preliminary data.</text>
</comment>
<dbReference type="Gene3D" id="1.10.150.300">
    <property type="entry name" value="TGS-like domain"/>
    <property type="match status" value="1"/>
</dbReference>
<dbReference type="CDD" id="cd04867">
    <property type="entry name" value="TGS_YchF_OLA1"/>
    <property type="match status" value="1"/>
</dbReference>
<dbReference type="InterPro" id="IPR006073">
    <property type="entry name" value="GTP-bd"/>
</dbReference>
<keyword evidence="5 9" id="KW-0547">Nucleotide-binding</keyword>
<dbReference type="InterPro" id="IPR004095">
    <property type="entry name" value="TGS"/>
</dbReference>
<evidence type="ECO:0000256" key="2">
    <source>
        <dbReference type="ARBA" id="ARBA00004514"/>
    </source>
</evidence>
<comment type="subcellular location">
    <subcellularLocation>
        <location evidence="2">Cytoplasm</location>
        <location evidence="2">Cytosol</location>
    </subcellularLocation>
</comment>
<dbReference type="Pfam" id="PF06071">
    <property type="entry name" value="YchF-GTPase_C"/>
    <property type="match status" value="1"/>
</dbReference>
<dbReference type="GO" id="GO:0016887">
    <property type="term" value="F:ATP hydrolysis activity"/>
    <property type="evidence" value="ECO:0007669"/>
    <property type="project" value="UniProtKB-UniRule"/>
</dbReference>
<evidence type="ECO:0000313" key="13">
    <source>
        <dbReference type="Proteomes" id="UP001301350"/>
    </source>
</evidence>
<dbReference type="Proteomes" id="UP001301350">
    <property type="component" value="Unassembled WGS sequence"/>
</dbReference>
<dbReference type="AlphaFoldDB" id="A0AAV9J0U3"/>
<dbReference type="NCBIfam" id="TIGR00092">
    <property type="entry name" value="redox-regulated ATPase YchF"/>
    <property type="match status" value="1"/>
</dbReference>
<reference evidence="12 13" key="1">
    <citation type="submission" date="2022-07" db="EMBL/GenBank/DDBJ databases">
        <title>Genome-wide signatures of adaptation to extreme environments.</title>
        <authorList>
            <person name="Cho C.H."/>
            <person name="Yoon H.S."/>
        </authorList>
    </citation>
    <scope>NUCLEOTIDE SEQUENCE [LARGE SCALE GENOMIC DNA]</scope>
    <source>
        <strain evidence="12 13">DBV 063 E5</strain>
    </source>
</reference>
<dbReference type="GO" id="GO:0046872">
    <property type="term" value="F:metal ion binding"/>
    <property type="evidence" value="ECO:0007669"/>
    <property type="project" value="UniProtKB-KW"/>
</dbReference>
<comment type="cofactor">
    <cofactor evidence="1">
        <name>Mg(2+)</name>
        <dbReference type="ChEBI" id="CHEBI:18420"/>
    </cofactor>
</comment>
<dbReference type="GO" id="GO:0005829">
    <property type="term" value="C:cytosol"/>
    <property type="evidence" value="ECO:0007669"/>
    <property type="project" value="UniProtKB-SubCell"/>
</dbReference>
<dbReference type="EMBL" id="JANCYW010000015">
    <property type="protein sequence ID" value="KAK4537970.1"/>
    <property type="molecule type" value="Genomic_DNA"/>
</dbReference>
<keyword evidence="3 9" id="KW-0963">Cytoplasm</keyword>
<dbReference type="InterPro" id="IPR031167">
    <property type="entry name" value="G_OBG"/>
</dbReference>
<accession>A0AAV9J0U3</accession>
<dbReference type="PANTHER" id="PTHR23305">
    <property type="entry name" value="OBG GTPASE FAMILY"/>
    <property type="match status" value="1"/>
</dbReference>
<dbReference type="PROSITE" id="PS51710">
    <property type="entry name" value="G_OBG"/>
    <property type="match status" value="1"/>
</dbReference>
<dbReference type="InterPro" id="IPR012676">
    <property type="entry name" value="TGS-like"/>
</dbReference>
<dbReference type="Gene3D" id="3.10.20.30">
    <property type="match status" value="1"/>
</dbReference>
<dbReference type="FunFam" id="3.10.20.30:FF:000001">
    <property type="entry name" value="Ribosome-binding ATPase YchF"/>
    <property type="match status" value="1"/>
</dbReference>
<evidence type="ECO:0000256" key="9">
    <source>
        <dbReference type="HAMAP-Rule" id="MF_03167"/>
    </source>
</evidence>
<evidence type="ECO:0000256" key="8">
    <source>
        <dbReference type="ARBA" id="ARBA00022842"/>
    </source>
</evidence>
<dbReference type="GO" id="GO:0005525">
    <property type="term" value="F:GTP binding"/>
    <property type="evidence" value="ECO:0007669"/>
    <property type="project" value="InterPro"/>
</dbReference>
<dbReference type="FunFam" id="1.10.150.300:FF:000003">
    <property type="entry name" value="Obg-like ATPase 1"/>
    <property type="match status" value="1"/>
</dbReference>
<dbReference type="InterPro" id="IPR004396">
    <property type="entry name" value="ATPase_YchF/OLA1"/>
</dbReference>
<evidence type="ECO:0000256" key="5">
    <source>
        <dbReference type="ARBA" id="ARBA00022741"/>
    </source>
</evidence>
<keyword evidence="6 9" id="KW-0378">Hydrolase</keyword>
<keyword evidence="7 9" id="KW-0067">ATP-binding</keyword>
<keyword evidence="4" id="KW-0479">Metal-binding</keyword>
<dbReference type="PRINTS" id="PR00326">
    <property type="entry name" value="GTP1OBG"/>
</dbReference>
<dbReference type="HAMAP" id="MF_00944">
    <property type="entry name" value="YchF_OLA1_ATPase"/>
    <property type="match status" value="1"/>
</dbReference>
<feature type="domain" description="TGS" evidence="11">
    <location>
        <begin position="307"/>
        <end position="390"/>
    </location>
</feature>
<comment type="subunit">
    <text evidence="9">Monomer.</text>
</comment>
<dbReference type="InterPro" id="IPR041706">
    <property type="entry name" value="YchF_N"/>
</dbReference>
<dbReference type="SUPFAM" id="SSF81271">
    <property type="entry name" value="TGS-like"/>
    <property type="match status" value="1"/>
</dbReference>
<dbReference type="GO" id="GO:0005524">
    <property type="term" value="F:ATP binding"/>
    <property type="evidence" value="ECO:0007669"/>
    <property type="project" value="UniProtKB-UniRule"/>
</dbReference>
<protein>
    <recommendedName>
        <fullName evidence="9">Obg-like ATPase 1</fullName>
    </recommendedName>
</protein>
<name>A0AAV9J0U3_CYACA</name>
<keyword evidence="8" id="KW-0460">Magnesium</keyword>
<evidence type="ECO:0000259" key="10">
    <source>
        <dbReference type="PROSITE" id="PS51710"/>
    </source>
</evidence>
<organism evidence="12 13">
    <name type="scientific">Cyanidium caldarium</name>
    <name type="common">Red alga</name>
    <dbReference type="NCBI Taxonomy" id="2771"/>
    <lineage>
        <taxon>Eukaryota</taxon>
        <taxon>Rhodophyta</taxon>
        <taxon>Bangiophyceae</taxon>
        <taxon>Cyanidiales</taxon>
        <taxon>Cyanidiaceae</taxon>
        <taxon>Cyanidium</taxon>
    </lineage>
</organism>
<dbReference type="GO" id="GO:0006950">
    <property type="term" value="P:response to stress"/>
    <property type="evidence" value="ECO:0007669"/>
    <property type="project" value="UniProtKB-ARBA"/>
</dbReference>
<dbReference type="Gene3D" id="3.40.50.300">
    <property type="entry name" value="P-loop containing nucleotide triphosphate hydrolases"/>
    <property type="match status" value="1"/>
</dbReference>
<feature type="binding site" evidence="9">
    <location>
        <position position="231"/>
    </location>
    <ligand>
        <name>ATP</name>
        <dbReference type="ChEBI" id="CHEBI:30616"/>
    </ligand>
</feature>
<feature type="binding site" evidence="9">
    <location>
        <begin position="32"/>
        <end position="37"/>
    </location>
    <ligand>
        <name>ATP</name>
        <dbReference type="ChEBI" id="CHEBI:30616"/>
    </ligand>
</feature>
<evidence type="ECO:0000256" key="7">
    <source>
        <dbReference type="ARBA" id="ARBA00022840"/>
    </source>
</evidence>
<evidence type="ECO:0000256" key="4">
    <source>
        <dbReference type="ARBA" id="ARBA00022723"/>
    </source>
</evidence>
<dbReference type="PIRSF" id="PIRSF006641">
    <property type="entry name" value="CHP00092"/>
    <property type="match status" value="1"/>
</dbReference>
<dbReference type="InterPro" id="IPR012675">
    <property type="entry name" value="Beta-grasp_dom_sf"/>
</dbReference>
<keyword evidence="13" id="KW-1185">Reference proteome</keyword>